<evidence type="ECO:0000256" key="1">
    <source>
        <dbReference type="SAM" id="Phobius"/>
    </source>
</evidence>
<evidence type="ECO:0000313" key="3">
    <source>
        <dbReference type="Proteomes" id="UP000001918"/>
    </source>
</evidence>
<dbReference type="RefSeq" id="WP_012854866.1">
    <property type="nucleotide sequence ID" value="NC_013510.1"/>
</dbReference>
<gene>
    <name evidence="2" type="ordered locus">Tcur_4559</name>
</gene>
<dbReference type="STRING" id="471852.Tcur_4559"/>
<reference evidence="2 3" key="1">
    <citation type="journal article" date="2011" name="Stand. Genomic Sci.">
        <title>Complete genome sequence of Thermomonospora curvata type strain (B9).</title>
        <authorList>
            <person name="Chertkov O."/>
            <person name="Sikorski J."/>
            <person name="Nolan M."/>
            <person name="Lapidus A."/>
            <person name="Lucas S."/>
            <person name="Del Rio T.G."/>
            <person name="Tice H."/>
            <person name="Cheng J.F."/>
            <person name="Goodwin L."/>
            <person name="Pitluck S."/>
            <person name="Liolios K."/>
            <person name="Ivanova N."/>
            <person name="Mavromatis K."/>
            <person name="Mikhailova N."/>
            <person name="Ovchinnikova G."/>
            <person name="Pati A."/>
            <person name="Chen A."/>
            <person name="Palaniappan K."/>
            <person name="Djao O.D."/>
            <person name="Land M."/>
            <person name="Hauser L."/>
            <person name="Chang Y.J."/>
            <person name="Jeffries C.D."/>
            <person name="Brettin T."/>
            <person name="Han C."/>
            <person name="Detter J.C."/>
            <person name="Rohde M."/>
            <person name="Goker M."/>
            <person name="Woyke T."/>
            <person name="Bristow J."/>
            <person name="Eisen J.A."/>
            <person name="Markowitz V."/>
            <person name="Hugenholtz P."/>
            <person name="Klenk H.P."/>
            <person name="Kyrpides N.C."/>
        </authorList>
    </citation>
    <scope>NUCLEOTIDE SEQUENCE [LARGE SCALE GENOMIC DNA]</scope>
    <source>
        <strain evidence="3">ATCC 19995 / DSM 43183 / JCM 3096 / KCTC 9072 / NBRC 15933 / NCIMB 10081 / Henssen B9</strain>
    </source>
</reference>
<dbReference type="eggNOG" id="ENOG5030PEU">
    <property type="taxonomic scope" value="Bacteria"/>
</dbReference>
<keyword evidence="3" id="KW-1185">Reference proteome</keyword>
<evidence type="ECO:0000313" key="2">
    <source>
        <dbReference type="EMBL" id="ACZ00085.1"/>
    </source>
</evidence>
<organism evidence="2 3">
    <name type="scientific">Thermomonospora curvata (strain ATCC 19995 / DSM 43183 / JCM 3096 / KCTC 9072 / NBRC 15933 / NCIMB 10081 / Henssen B9)</name>
    <dbReference type="NCBI Taxonomy" id="471852"/>
    <lineage>
        <taxon>Bacteria</taxon>
        <taxon>Bacillati</taxon>
        <taxon>Actinomycetota</taxon>
        <taxon>Actinomycetes</taxon>
        <taxon>Streptosporangiales</taxon>
        <taxon>Thermomonosporaceae</taxon>
        <taxon>Thermomonospora</taxon>
    </lineage>
</organism>
<keyword evidence="1" id="KW-0472">Membrane</keyword>
<keyword evidence="1" id="KW-1133">Transmembrane helix</keyword>
<keyword evidence="1" id="KW-0812">Transmembrane</keyword>
<accession>D1A599</accession>
<dbReference type="KEGG" id="tcu:Tcur_4559"/>
<dbReference type="AlphaFoldDB" id="D1A599"/>
<feature type="transmembrane region" description="Helical" evidence="1">
    <location>
        <begin position="135"/>
        <end position="159"/>
    </location>
</feature>
<dbReference type="Proteomes" id="UP000001918">
    <property type="component" value="Chromosome"/>
</dbReference>
<name>D1A599_THECD</name>
<dbReference type="HOGENOM" id="CLU_1609986_0_0_11"/>
<dbReference type="OrthoDB" id="3378428at2"/>
<feature type="transmembrane region" description="Helical" evidence="1">
    <location>
        <begin position="14"/>
        <end position="32"/>
    </location>
</feature>
<protein>
    <submittedName>
        <fullName evidence="2">Uncharacterized protein</fullName>
    </submittedName>
</protein>
<dbReference type="EMBL" id="CP001738">
    <property type="protein sequence ID" value="ACZ00085.1"/>
    <property type="molecule type" value="Genomic_DNA"/>
</dbReference>
<sequence length="165" mass="17485">MRGIHRSGRPLRDLLRGVVGAALLGAGPVMIVEGVRGRRQIRDELAAQQITFPWEEGLPDRLAALAGRRVETGPQARAYSELIKIHLQQATGGRTYAQISAEMAAGKGDEKLANLQQTAFMGEMLRAGLLSSYQAWRLTSLVTGLGALLSGLGAVVLAGGRSGRG</sequence>
<proteinExistence type="predicted"/>